<evidence type="ECO:0000313" key="2">
    <source>
        <dbReference type="Proteomes" id="UP001163798"/>
    </source>
</evidence>
<protein>
    <submittedName>
        <fullName evidence="1">Uncharacterized protein</fullName>
    </submittedName>
</protein>
<gene>
    <name evidence="1" type="ORF">GGU10DRAFT_274275</name>
</gene>
<dbReference type="Proteomes" id="UP001163798">
    <property type="component" value="Unassembled WGS sequence"/>
</dbReference>
<comment type="caution">
    <text evidence="1">The sequence shown here is derived from an EMBL/GenBank/DDBJ whole genome shotgun (WGS) entry which is preliminary data.</text>
</comment>
<dbReference type="InterPro" id="IPR036291">
    <property type="entry name" value="NAD(P)-bd_dom_sf"/>
</dbReference>
<name>A0AA38KQD1_9AGAR</name>
<dbReference type="EMBL" id="MU793438">
    <property type="protein sequence ID" value="KAJ3783066.1"/>
    <property type="molecule type" value="Genomic_DNA"/>
</dbReference>
<dbReference type="Gene3D" id="3.40.50.720">
    <property type="entry name" value="NAD(P)-binding Rossmann-like Domain"/>
    <property type="match status" value="1"/>
</dbReference>
<accession>A0AA38KQD1</accession>
<organism evidence="1 2">
    <name type="scientific">Lentinula aff. detonsa</name>
    <dbReference type="NCBI Taxonomy" id="2804958"/>
    <lineage>
        <taxon>Eukaryota</taxon>
        <taxon>Fungi</taxon>
        <taxon>Dikarya</taxon>
        <taxon>Basidiomycota</taxon>
        <taxon>Agaricomycotina</taxon>
        <taxon>Agaricomycetes</taxon>
        <taxon>Agaricomycetidae</taxon>
        <taxon>Agaricales</taxon>
        <taxon>Marasmiineae</taxon>
        <taxon>Omphalotaceae</taxon>
        <taxon>Lentinula</taxon>
    </lineage>
</organism>
<keyword evidence="2" id="KW-1185">Reference proteome</keyword>
<sequence length="137" mass="15422">MLTSFWDVLALPLLKSSKHPKFIPIISFAGPSLTAVISMPVEVTCYGMTKAAFNYMARRMHFENEWIGSTFCFPLSPGVTVDTDMFKCSLFVFPVQQQMMSLSPERCATLLVNIIEESTREKDGGEFINIDGTKIPW</sequence>
<dbReference type="SUPFAM" id="SSF51735">
    <property type="entry name" value="NAD(P)-binding Rossmann-fold domains"/>
    <property type="match status" value="1"/>
</dbReference>
<proteinExistence type="predicted"/>
<evidence type="ECO:0000313" key="1">
    <source>
        <dbReference type="EMBL" id="KAJ3783066.1"/>
    </source>
</evidence>
<reference evidence="1" key="1">
    <citation type="submission" date="2022-08" db="EMBL/GenBank/DDBJ databases">
        <authorList>
            <consortium name="DOE Joint Genome Institute"/>
            <person name="Min B."/>
            <person name="Riley R."/>
            <person name="Sierra-Patev S."/>
            <person name="Naranjo-Ortiz M."/>
            <person name="Looney B."/>
            <person name="Konkel Z."/>
            <person name="Slot J.C."/>
            <person name="Sakamoto Y."/>
            <person name="Steenwyk J.L."/>
            <person name="Rokas A."/>
            <person name="Carro J."/>
            <person name="Camarero S."/>
            <person name="Ferreira P."/>
            <person name="Molpeceres G."/>
            <person name="Ruiz-Duenas F.J."/>
            <person name="Serrano A."/>
            <person name="Henrissat B."/>
            <person name="Drula E."/>
            <person name="Hughes K.W."/>
            <person name="Mata J.L."/>
            <person name="Ishikawa N.K."/>
            <person name="Vargas-Isla R."/>
            <person name="Ushijima S."/>
            <person name="Smith C.A."/>
            <person name="Ahrendt S."/>
            <person name="Andreopoulos W."/>
            <person name="He G."/>
            <person name="Labutti K."/>
            <person name="Lipzen A."/>
            <person name="Ng V."/>
            <person name="Sandor L."/>
            <person name="Barry K."/>
            <person name="Martinez A.T."/>
            <person name="Xiao Y."/>
            <person name="Gibbons J.G."/>
            <person name="Terashima K."/>
            <person name="Hibbett D.S."/>
            <person name="Grigoriev I.V."/>
        </authorList>
    </citation>
    <scope>NUCLEOTIDE SEQUENCE</scope>
    <source>
        <strain evidence="1">TFB10291</strain>
    </source>
</reference>
<dbReference type="AlphaFoldDB" id="A0AA38KQD1"/>